<organism evidence="3 4">
    <name type="scientific">Bacteroides faecium</name>
    <dbReference type="NCBI Taxonomy" id="2715212"/>
    <lineage>
        <taxon>Bacteria</taxon>
        <taxon>Pseudomonadati</taxon>
        <taxon>Bacteroidota</taxon>
        <taxon>Bacteroidia</taxon>
        <taxon>Bacteroidales</taxon>
        <taxon>Bacteroidaceae</taxon>
        <taxon>Bacteroides</taxon>
    </lineage>
</organism>
<feature type="domain" description="BACON" evidence="2">
    <location>
        <begin position="157"/>
        <end position="215"/>
    </location>
</feature>
<evidence type="ECO:0000256" key="1">
    <source>
        <dbReference type="SAM" id="SignalP"/>
    </source>
</evidence>
<name>A0A6H0KIC2_9BACE</name>
<dbReference type="InterPro" id="IPR013783">
    <property type="entry name" value="Ig-like_fold"/>
</dbReference>
<keyword evidence="1" id="KW-0732">Signal</keyword>
<evidence type="ECO:0000313" key="3">
    <source>
        <dbReference type="EMBL" id="QIU93166.1"/>
    </source>
</evidence>
<dbReference type="InterPro" id="IPR024361">
    <property type="entry name" value="BACON"/>
</dbReference>
<dbReference type="AlphaFoldDB" id="A0A6H0KIC2"/>
<dbReference type="Pfam" id="PF13004">
    <property type="entry name" value="BACON"/>
    <property type="match status" value="2"/>
</dbReference>
<dbReference type="Gene3D" id="2.60.40.10">
    <property type="entry name" value="Immunoglobulins"/>
    <property type="match status" value="3"/>
</dbReference>
<proteinExistence type="predicted"/>
<accession>A0A6H0KIC2</accession>
<evidence type="ECO:0000313" key="4">
    <source>
        <dbReference type="Proteomes" id="UP000501780"/>
    </source>
</evidence>
<protein>
    <submittedName>
        <fullName evidence="3">BACON domain-containing protein</fullName>
    </submittedName>
</protein>
<feature type="domain" description="BACON" evidence="2">
    <location>
        <begin position="66"/>
        <end position="127"/>
    </location>
</feature>
<reference evidence="3 4" key="1">
    <citation type="submission" date="2020-03" db="EMBL/GenBank/DDBJ databases">
        <title>Genomic analysis of Bacteroides faecium CBA7301.</title>
        <authorList>
            <person name="Kim J."/>
            <person name="Roh S.W."/>
        </authorList>
    </citation>
    <scope>NUCLEOTIDE SEQUENCE [LARGE SCALE GENOMIC DNA]</scope>
    <source>
        <strain evidence="3 4">CBA7301</strain>
    </source>
</reference>
<sequence length="505" mass="55063">MKKLSFYTILCCLVVVCTFSLNSCQEFNIDSQTEYPPLLETDAQAEYAVLAKSPHTIVFNISSNTPWKIESNKNWCVPSPAMSSASSLIAEVSVITEENPDEQERTAILTITADGMKESKTITVTQAAKGTLLVQGFDDPFPSEGGEATFTVTSNKAWKVTSSNQWLTLAKEEGEGNGEKVTITATAKPNTGLKRTATLTIASDGYETEITATQNGIMLEFPAMSAEDVILPSNAGETKSFSVATNLAPESWNVSTEDNWISVSKNAAGDAVKVTTKSEIYFKDRTAIIRLEADKTLGIDPVELEIKQNRGSIAWPENAVYEEGTESGVTITQSRFYVNKHYKLATFEVKLNEVNLTKDAIFFQYYKDESIPGSQGPTINCWMGDNDGNGSYDDLNDFCLRTRDNWGDNGNINTPNKLTGLDVNKLNAMKTLKFTMIPNPDTEGNVLIKLDIDGVNYANIGNLKNPFTGAGNSYAGNFAYFGFLNGKASGSIDIASLEVTPIAFE</sequence>
<dbReference type="EMBL" id="CP050831">
    <property type="protein sequence ID" value="QIU93166.1"/>
    <property type="molecule type" value="Genomic_DNA"/>
</dbReference>
<dbReference type="KEGG" id="bfc:BacF7301_02960"/>
<keyword evidence="4" id="KW-1185">Reference proteome</keyword>
<dbReference type="Proteomes" id="UP000501780">
    <property type="component" value="Chromosome"/>
</dbReference>
<evidence type="ECO:0000259" key="2">
    <source>
        <dbReference type="Pfam" id="PF13004"/>
    </source>
</evidence>
<dbReference type="CDD" id="cd14948">
    <property type="entry name" value="BACON"/>
    <property type="match status" value="2"/>
</dbReference>
<feature type="chain" id="PRO_5026264878" evidence="1">
    <location>
        <begin position="24"/>
        <end position="505"/>
    </location>
</feature>
<feature type="signal peptide" evidence="1">
    <location>
        <begin position="1"/>
        <end position="23"/>
    </location>
</feature>
<dbReference type="RefSeq" id="WP_167960046.1">
    <property type="nucleotide sequence ID" value="NZ_CP050831.1"/>
</dbReference>
<gene>
    <name evidence="3" type="ORF">BacF7301_02960</name>
</gene>